<keyword evidence="1" id="KW-0175">Coiled coil</keyword>
<dbReference type="InterPro" id="IPR050767">
    <property type="entry name" value="Sel1_AlgK"/>
</dbReference>
<reference evidence="3" key="1">
    <citation type="journal article" date="2019" name="Int. J. Syst. Evol. Microbiol.">
        <title>The Global Catalogue of Microorganisms (GCM) 10K type strain sequencing project: providing services to taxonomists for standard genome sequencing and annotation.</title>
        <authorList>
            <consortium name="The Broad Institute Genomics Platform"/>
            <consortium name="The Broad Institute Genome Sequencing Center for Infectious Disease"/>
            <person name="Wu L."/>
            <person name="Ma J."/>
        </authorList>
    </citation>
    <scope>NUCLEOTIDE SEQUENCE [LARGE SCALE GENOMIC DNA]</scope>
    <source>
        <strain evidence="3">KCTC 42280</strain>
    </source>
</reference>
<evidence type="ECO:0000256" key="1">
    <source>
        <dbReference type="SAM" id="Coils"/>
    </source>
</evidence>
<accession>A0ABQ3GSE0</accession>
<comment type="caution">
    <text evidence="2">The sequence shown here is derived from an EMBL/GenBank/DDBJ whole genome shotgun (WGS) entry which is preliminary data.</text>
</comment>
<dbReference type="SMART" id="SM00671">
    <property type="entry name" value="SEL1"/>
    <property type="match status" value="3"/>
</dbReference>
<evidence type="ECO:0000313" key="2">
    <source>
        <dbReference type="EMBL" id="GHD35791.1"/>
    </source>
</evidence>
<dbReference type="PANTHER" id="PTHR11102:SF160">
    <property type="entry name" value="ERAD-ASSOCIATED E3 UBIQUITIN-PROTEIN LIGASE COMPONENT HRD3"/>
    <property type="match status" value="1"/>
</dbReference>
<proteinExistence type="predicted"/>
<dbReference type="InterPro" id="IPR011990">
    <property type="entry name" value="TPR-like_helical_dom_sf"/>
</dbReference>
<evidence type="ECO:0008006" key="4">
    <source>
        <dbReference type="Google" id="ProtNLM"/>
    </source>
</evidence>
<dbReference type="SUPFAM" id="SSF81901">
    <property type="entry name" value="HCP-like"/>
    <property type="match status" value="1"/>
</dbReference>
<dbReference type="Gene3D" id="1.25.40.10">
    <property type="entry name" value="Tetratricopeptide repeat domain"/>
    <property type="match status" value="1"/>
</dbReference>
<evidence type="ECO:0000313" key="3">
    <source>
        <dbReference type="Proteomes" id="UP000610203"/>
    </source>
</evidence>
<protein>
    <recommendedName>
        <fullName evidence="4">Sel1 repeat family protein</fullName>
    </recommendedName>
</protein>
<feature type="coiled-coil region" evidence="1">
    <location>
        <begin position="330"/>
        <end position="357"/>
    </location>
</feature>
<dbReference type="Proteomes" id="UP000610203">
    <property type="component" value="Unassembled WGS sequence"/>
</dbReference>
<gene>
    <name evidence="2" type="ORF">GCM10016272_22100</name>
</gene>
<sequence length="435" mass="49681">MYQNSASKNYLEAQMLIGMDYLNGNGISQDYAKALEWFEKSASENYAPAQDSIGCMYNNGHCVDQDHFKAFEWFQKAANQNYHTGQVNLALMYKDGLGVAQDHIKALEWFQKAADQGDDIAKYNIDLLIKEDAETQNANSTQIIVEQPDTVSEDINSNKALLIPLRSFFDDYFRDESKRLPLNAGGGVWFPESMSEEELFKYIDRTEKAQAATGFDVPFALGILNIDTTASQNLQEGIYLHFSDEEDGYVIILKNSSNDWEAVVELTSAHYDQSNQILYINEYAIKSTDQVARSYAERLSDCINAYLNQNKEIAVEQIEDIYSYVITDALDNIDERIEDIEDKIAMLLENDESIDEEQAPLDLIYELSEKLSTIEQYNLSTDNNEEFLDLMDDFQKSATDLSSRFADMDENGVILENEQHIEELMNNIKERIEAL</sequence>
<dbReference type="RefSeq" id="WP_189585903.1">
    <property type="nucleotide sequence ID" value="NZ_BMZR01000005.1"/>
</dbReference>
<dbReference type="Pfam" id="PF08238">
    <property type="entry name" value="Sel1"/>
    <property type="match status" value="3"/>
</dbReference>
<keyword evidence="3" id="KW-1185">Reference proteome</keyword>
<dbReference type="EMBL" id="BMZR01000005">
    <property type="protein sequence ID" value="GHD35791.1"/>
    <property type="molecule type" value="Genomic_DNA"/>
</dbReference>
<organism evidence="2 3">
    <name type="scientific">Psychrobacter glaciei</name>
    <dbReference type="NCBI Taxonomy" id="619771"/>
    <lineage>
        <taxon>Bacteria</taxon>
        <taxon>Pseudomonadati</taxon>
        <taxon>Pseudomonadota</taxon>
        <taxon>Gammaproteobacteria</taxon>
        <taxon>Moraxellales</taxon>
        <taxon>Moraxellaceae</taxon>
        <taxon>Psychrobacter</taxon>
    </lineage>
</organism>
<dbReference type="InterPro" id="IPR006597">
    <property type="entry name" value="Sel1-like"/>
</dbReference>
<dbReference type="PANTHER" id="PTHR11102">
    <property type="entry name" value="SEL-1-LIKE PROTEIN"/>
    <property type="match status" value="1"/>
</dbReference>
<name>A0ABQ3GSE0_9GAMM</name>